<dbReference type="InterPro" id="IPR045843">
    <property type="entry name" value="IND-like"/>
</dbReference>
<dbReference type="PANTHER" id="PTHR16223:SF125">
    <property type="entry name" value="OS08G0506700 PROTEIN"/>
    <property type="match status" value="1"/>
</dbReference>
<feature type="domain" description="BHLH" evidence="7">
    <location>
        <begin position="260"/>
        <end position="310"/>
    </location>
</feature>
<keyword evidence="3" id="KW-0238">DNA-binding</keyword>
<dbReference type="InterPro" id="IPR045239">
    <property type="entry name" value="bHLH95_bHLH"/>
</dbReference>
<dbReference type="PROSITE" id="PS50888">
    <property type="entry name" value="BHLH"/>
    <property type="match status" value="1"/>
</dbReference>
<name>A0AAE1X4B9_9LAMI</name>
<keyword evidence="9" id="KW-1185">Reference proteome</keyword>
<dbReference type="PANTHER" id="PTHR16223">
    <property type="entry name" value="TRANSCRIPTION FACTOR BHLH83-RELATED"/>
    <property type="match status" value="1"/>
</dbReference>
<dbReference type="SMART" id="SM00353">
    <property type="entry name" value="HLH"/>
    <property type="match status" value="1"/>
</dbReference>
<evidence type="ECO:0000313" key="8">
    <source>
        <dbReference type="EMBL" id="KAK4404911.1"/>
    </source>
</evidence>
<dbReference type="GO" id="GO:0000978">
    <property type="term" value="F:RNA polymerase II cis-regulatory region sequence-specific DNA binding"/>
    <property type="evidence" value="ECO:0007669"/>
    <property type="project" value="TreeGrafter"/>
</dbReference>
<evidence type="ECO:0000256" key="5">
    <source>
        <dbReference type="ARBA" id="ARBA00023242"/>
    </source>
</evidence>
<keyword evidence="2" id="KW-0805">Transcription regulation</keyword>
<dbReference type="InterPro" id="IPR011598">
    <property type="entry name" value="bHLH_dom"/>
</dbReference>
<dbReference type="InterPro" id="IPR036638">
    <property type="entry name" value="HLH_DNA-bd_sf"/>
</dbReference>
<dbReference type="GO" id="GO:0005634">
    <property type="term" value="C:nucleus"/>
    <property type="evidence" value="ECO:0007669"/>
    <property type="project" value="UniProtKB-SubCell"/>
</dbReference>
<evidence type="ECO:0000256" key="4">
    <source>
        <dbReference type="ARBA" id="ARBA00023163"/>
    </source>
</evidence>
<gene>
    <name evidence="8" type="ORF">Sango_0859700</name>
</gene>
<keyword evidence="4" id="KW-0804">Transcription</keyword>
<dbReference type="GO" id="GO:0000981">
    <property type="term" value="F:DNA-binding transcription factor activity, RNA polymerase II-specific"/>
    <property type="evidence" value="ECO:0007669"/>
    <property type="project" value="TreeGrafter"/>
</dbReference>
<dbReference type="Pfam" id="PF00010">
    <property type="entry name" value="HLH"/>
    <property type="match status" value="1"/>
</dbReference>
<proteinExistence type="predicted"/>
<dbReference type="AlphaFoldDB" id="A0AAE1X4B9"/>
<evidence type="ECO:0000256" key="2">
    <source>
        <dbReference type="ARBA" id="ARBA00023015"/>
    </source>
</evidence>
<dbReference type="CDD" id="cd11393">
    <property type="entry name" value="bHLH_AtbHLH_like"/>
    <property type="match status" value="1"/>
</dbReference>
<comment type="caution">
    <text evidence="8">The sequence shown here is derived from an EMBL/GenBank/DDBJ whole genome shotgun (WGS) entry which is preliminary data.</text>
</comment>
<evidence type="ECO:0000259" key="7">
    <source>
        <dbReference type="PROSITE" id="PS50888"/>
    </source>
</evidence>
<keyword evidence="5" id="KW-0539">Nucleus</keyword>
<evidence type="ECO:0000313" key="9">
    <source>
        <dbReference type="Proteomes" id="UP001289374"/>
    </source>
</evidence>
<dbReference type="Gene3D" id="4.10.280.10">
    <property type="entry name" value="Helix-loop-helix DNA-binding domain"/>
    <property type="match status" value="1"/>
</dbReference>
<evidence type="ECO:0000256" key="3">
    <source>
        <dbReference type="ARBA" id="ARBA00023125"/>
    </source>
</evidence>
<feature type="region of interest" description="Disordered" evidence="6">
    <location>
        <begin position="1"/>
        <end position="26"/>
    </location>
</feature>
<accession>A0AAE1X4B9</accession>
<protein>
    <submittedName>
        <fullName evidence="8">Transcription factor</fullName>
    </submittedName>
</protein>
<reference evidence="8" key="1">
    <citation type="submission" date="2020-06" db="EMBL/GenBank/DDBJ databases">
        <authorList>
            <person name="Li T."/>
            <person name="Hu X."/>
            <person name="Zhang T."/>
            <person name="Song X."/>
            <person name="Zhang H."/>
            <person name="Dai N."/>
            <person name="Sheng W."/>
            <person name="Hou X."/>
            <person name="Wei L."/>
        </authorList>
    </citation>
    <scope>NUCLEOTIDE SEQUENCE</scope>
    <source>
        <strain evidence="8">K16</strain>
        <tissue evidence="8">Leaf</tissue>
    </source>
</reference>
<evidence type="ECO:0000256" key="1">
    <source>
        <dbReference type="ARBA" id="ARBA00004123"/>
    </source>
</evidence>
<reference evidence="8" key="2">
    <citation type="journal article" date="2024" name="Plant">
        <title>Genomic evolution and insights into agronomic trait innovations of Sesamum species.</title>
        <authorList>
            <person name="Miao H."/>
            <person name="Wang L."/>
            <person name="Qu L."/>
            <person name="Liu H."/>
            <person name="Sun Y."/>
            <person name="Le M."/>
            <person name="Wang Q."/>
            <person name="Wei S."/>
            <person name="Zheng Y."/>
            <person name="Lin W."/>
            <person name="Duan Y."/>
            <person name="Cao H."/>
            <person name="Xiong S."/>
            <person name="Wang X."/>
            <person name="Wei L."/>
            <person name="Li C."/>
            <person name="Ma Q."/>
            <person name="Ju M."/>
            <person name="Zhao R."/>
            <person name="Li G."/>
            <person name="Mu C."/>
            <person name="Tian Q."/>
            <person name="Mei H."/>
            <person name="Zhang T."/>
            <person name="Gao T."/>
            <person name="Zhang H."/>
        </authorList>
    </citation>
    <scope>NUCLEOTIDE SEQUENCE</scope>
    <source>
        <strain evidence="8">K16</strain>
    </source>
</reference>
<dbReference type="EMBL" id="JACGWL010000004">
    <property type="protein sequence ID" value="KAK4404911.1"/>
    <property type="molecule type" value="Genomic_DNA"/>
</dbReference>
<comment type="subcellular location">
    <subcellularLocation>
        <location evidence="1">Nucleus</location>
    </subcellularLocation>
</comment>
<dbReference type="GO" id="GO:0046983">
    <property type="term" value="F:protein dimerization activity"/>
    <property type="evidence" value="ECO:0007669"/>
    <property type="project" value="InterPro"/>
</dbReference>
<dbReference type="SUPFAM" id="SSF47459">
    <property type="entry name" value="HLH, helix-loop-helix DNA-binding domain"/>
    <property type="match status" value="1"/>
</dbReference>
<organism evidence="8 9">
    <name type="scientific">Sesamum angolense</name>
    <dbReference type="NCBI Taxonomy" id="2727404"/>
    <lineage>
        <taxon>Eukaryota</taxon>
        <taxon>Viridiplantae</taxon>
        <taxon>Streptophyta</taxon>
        <taxon>Embryophyta</taxon>
        <taxon>Tracheophyta</taxon>
        <taxon>Spermatophyta</taxon>
        <taxon>Magnoliopsida</taxon>
        <taxon>eudicotyledons</taxon>
        <taxon>Gunneridae</taxon>
        <taxon>Pentapetalae</taxon>
        <taxon>asterids</taxon>
        <taxon>lamiids</taxon>
        <taxon>Lamiales</taxon>
        <taxon>Pedaliaceae</taxon>
        <taxon>Sesamum</taxon>
    </lineage>
</organism>
<evidence type="ECO:0000256" key="6">
    <source>
        <dbReference type="SAM" id="MobiDB-lite"/>
    </source>
</evidence>
<dbReference type="Proteomes" id="UP001289374">
    <property type="component" value="Unassembled WGS sequence"/>
</dbReference>
<sequence length="338" mass="38307">MYGDSHALSSDSSPIFPPNPKPKEEPSVLPKQVVFMESDANTSFNDYRQHFDGPQNNGLLRYRSAPTSLLENFANGAEKSERLGSRFCSHEANDVSVLENYDSRFVARNSQLPPQYPRQIGAQSGSVSLGWIIRGRHFAGYANIKNHMNFSSGTPSTLGMLSRITEVENENENFTSSIKRELDNDHKLFANTQKDEHGHRPNILSHHLSLSKTSAEMAAMEKLLQLQDTVPCKIRAKRGCATHPRSIAERERCLRSRLNGNMRQFSWYGAVRRTRISERMRKLQELVPNMDKQTNTADMLDLAVDYIKSLQKQYKTLSDNRANCKCSASQKVVLNQTQ</sequence>